<dbReference type="Pfam" id="PF00072">
    <property type="entry name" value="Response_reg"/>
    <property type="match status" value="1"/>
</dbReference>
<dbReference type="InterPro" id="IPR011006">
    <property type="entry name" value="CheY-like_superfamily"/>
</dbReference>
<organism evidence="5">
    <name type="scientific">Bradyrhizobium septentrionale</name>
    <dbReference type="NCBI Taxonomy" id="1404411"/>
    <lineage>
        <taxon>Bacteria</taxon>
        <taxon>Pseudomonadati</taxon>
        <taxon>Pseudomonadota</taxon>
        <taxon>Alphaproteobacteria</taxon>
        <taxon>Hyphomicrobiales</taxon>
        <taxon>Nitrobacteraceae</taxon>
        <taxon>Bradyrhizobium</taxon>
    </lineage>
</organism>
<feature type="modified residue" description="4-aspartylphosphate" evidence="2">
    <location>
        <position position="54"/>
    </location>
</feature>
<dbReference type="InterPro" id="IPR039420">
    <property type="entry name" value="WalR-like"/>
</dbReference>
<dbReference type="RefSeq" id="WP_166217666.1">
    <property type="nucleotide sequence ID" value="NZ_CP088284.1"/>
</dbReference>
<dbReference type="InterPro" id="IPR000792">
    <property type="entry name" value="Tscrpt_reg_LuxR_C"/>
</dbReference>
<dbReference type="PROSITE" id="PS50043">
    <property type="entry name" value="HTH_LUXR_2"/>
    <property type="match status" value="1"/>
</dbReference>
<accession>A0A973WAI3</accession>
<dbReference type="Gene3D" id="3.40.50.2300">
    <property type="match status" value="1"/>
</dbReference>
<dbReference type="SUPFAM" id="SSF52172">
    <property type="entry name" value="CheY-like"/>
    <property type="match status" value="1"/>
</dbReference>
<dbReference type="InterPro" id="IPR036388">
    <property type="entry name" value="WH-like_DNA-bd_sf"/>
</dbReference>
<comment type="caution">
    <text evidence="5">The sequence shown here is derived from an EMBL/GenBank/DDBJ whole genome shotgun (WGS) entry which is preliminary data.</text>
</comment>
<dbReference type="InterPro" id="IPR001789">
    <property type="entry name" value="Sig_transdc_resp-reg_receiver"/>
</dbReference>
<feature type="domain" description="Response regulatory" evidence="4">
    <location>
        <begin position="5"/>
        <end position="119"/>
    </location>
</feature>
<dbReference type="Pfam" id="PF00196">
    <property type="entry name" value="GerE"/>
    <property type="match status" value="1"/>
</dbReference>
<dbReference type="GO" id="GO:0006355">
    <property type="term" value="P:regulation of DNA-templated transcription"/>
    <property type="evidence" value="ECO:0007669"/>
    <property type="project" value="InterPro"/>
</dbReference>
<proteinExistence type="predicted"/>
<name>A0A973WAI3_9BRAD</name>
<evidence type="ECO:0000313" key="5">
    <source>
        <dbReference type="EMBL" id="NVI50628.1"/>
    </source>
</evidence>
<dbReference type="AlphaFoldDB" id="A0A973WAI3"/>
<dbReference type="GO" id="GO:0003677">
    <property type="term" value="F:DNA binding"/>
    <property type="evidence" value="ECO:0007669"/>
    <property type="project" value="UniProtKB-KW"/>
</dbReference>
<dbReference type="Gene3D" id="1.10.10.10">
    <property type="entry name" value="Winged helix-like DNA-binding domain superfamily/Winged helix DNA-binding domain"/>
    <property type="match status" value="1"/>
</dbReference>
<gene>
    <name evidence="5" type="ORF">HAP48_049350</name>
</gene>
<dbReference type="SMART" id="SM00421">
    <property type="entry name" value="HTH_LUXR"/>
    <property type="match status" value="1"/>
</dbReference>
<evidence type="ECO:0000256" key="2">
    <source>
        <dbReference type="PROSITE-ProRule" id="PRU00169"/>
    </source>
</evidence>
<dbReference type="SMART" id="SM00448">
    <property type="entry name" value="REC"/>
    <property type="match status" value="1"/>
</dbReference>
<dbReference type="InterPro" id="IPR016032">
    <property type="entry name" value="Sig_transdc_resp-reg_C-effctor"/>
</dbReference>
<dbReference type="PANTHER" id="PTHR43214:SF44">
    <property type="entry name" value="TWO-COMPONENT RESPONSE REGULATOR"/>
    <property type="match status" value="1"/>
</dbReference>
<dbReference type="EMBL" id="JAAOLE020000002">
    <property type="protein sequence ID" value="NVI50628.1"/>
    <property type="molecule type" value="Genomic_DNA"/>
</dbReference>
<feature type="domain" description="HTH luxR-type" evidence="3">
    <location>
        <begin position="133"/>
        <end position="198"/>
    </location>
</feature>
<dbReference type="SUPFAM" id="SSF46894">
    <property type="entry name" value="C-terminal effector domain of the bipartite response regulators"/>
    <property type="match status" value="1"/>
</dbReference>
<dbReference type="PROSITE" id="PS50110">
    <property type="entry name" value="RESPONSE_REGULATORY"/>
    <property type="match status" value="1"/>
</dbReference>
<keyword evidence="1" id="KW-0238">DNA-binding</keyword>
<sequence length="205" mass="22154">MSDSTIHVIDDDDAARDGLVFLLTTSNFVVQDYHSARAFLDVIHGAARGCVITDLSMPEMSGIDLLREIRALGFDWPVIVVTGQGDVTLAVEALRAGATEFIEKPYEADDLLNALTAAIKEPTGTIDAKRVRVGQLLALLSVEERRVFDGLTNGLSAASLAQDLRLSPRALEIHRANLMTKLQASSLSDLVRMAQLSVTQPPAED</sequence>
<evidence type="ECO:0000259" key="4">
    <source>
        <dbReference type="PROSITE" id="PS50110"/>
    </source>
</evidence>
<dbReference type="GO" id="GO:0000160">
    <property type="term" value="P:phosphorelay signal transduction system"/>
    <property type="evidence" value="ECO:0007669"/>
    <property type="project" value="InterPro"/>
</dbReference>
<dbReference type="PANTHER" id="PTHR43214">
    <property type="entry name" value="TWO-COMPONENT RESPONSE REGULATOR"/>
    <property type="match status" value="1"/>
</dbReference>
<reference evidence="5" key="1">
    <citation type="submission" date="2020-06" db="EMBL/GenBank/DDBJ databases">
        <title>Whole Genome Sequence of Bradyrhizobium sp. Strain 1S1.</title>
        <authorList>
            <person name="Bromfield E.S.P."/>
            <person name="Cloutier S."/>
        </authorList>
    </citation>
    <scope>NUCLEOTIDE SEQUENCE [LARGE SCALE GENOMIC DNA]</scope>
    <source>
        <strain evidence="5">1S1</strain>
    </source>
</reference>
<keyword evidence="2" id="KW-0597">Phosphoprotein</keyword>
<evidence type="ECO:0000256" key="1">
    <source>
        <dbReference type="ARBA" id="ARBA00023125"/>
    </source>
</evidence>
<evidence type="ECO:0000259" key="3">
    <source>
        <dbReference type="PROSITE" id="PS50043"/>
    </source>
</evidence>
<protein>
    <submittedName>
        <fullName evidence="5">Response regulator</fullName>
    </submittedName>
</protein>